<comment type="caution">
    <text evidence="2">The sequence shown here is derived from an EMBL/GenBank/DDBJ whole genome shotgun (WGS) entry which is preliminary data.</text>
</comment>
<dbReference type="Pfam" id="PF07596">
    <property type="entry name" value="SBP_bac_10"/>
    <property type="match status" value="1"/>
</dbReference>
<dbReference type="InterPro" id="IPR012902">
    <property type="entry name" value="N_methyl_site"/>
</dbReference>
<dbReference type="EMBL" id="SJPY01000010">
    <property type="protein sequence ID" value="TWU35313.1"/>
    <property type="molecule type" value="Genomic_DNA"/>
</dbReference>
<dbReference type="InterPro" id="IPR011453">
    <property type="entry name" value="DUF1559"/>
</dbReference>
<dbReference type="PANTHER" id="PTHR30093">
    <property type="entry name" value="GENERAL SECRETION PATHWAY PROTEIN G"/>
    <property type="match status" value="1"/>
</dbReference>
<dbReference type="Gene3D" id="3.30.700.10">
    <property type="entry name" value="Glycoprotein, Type 4 Pilin"/>
    <property type="match status" value="1"/>
</dbReference>
<name>A0A5C6DDJ6_9BACT</name>
<organism evidence="2 3">
    <name type="scientific">Novipirellula aureliae</name>
    <dbReference type="NCBI Taxonomy" id="2527966"/>
    <lineage>
        <taxon>Bacteria</taxon>
        <taxon>Pseudomonadati</taxon>
        <taxon>Planctomycetota</taxon>
        <taxon>Planctomycetia</taxon>
        <taxon>Pirellulales</taxon>
        <taxon>Pirellulaceae</taxon>
        <taxon>Novipirellula</taxon>
    </lineage>
</organism>
<protein>
    <recommendedName>
        <fullName evidence="1">DUF1559 domain-containing protein</fullName>
    </recommendedName>
</protein>
<evidence type="ECO:0000313" key="3">
    <source>
        <dbReference type="Proteomes" id="UP000315471"/>
    </source>
</evidence>
<dbReference type="Proteomes" id="UP000315471">
    <property type="component" value="Unassembled WGS sequence"/>
</dbReference>
<dbReference type="SUPFAM" id="SSF54523">
    <property type="entry name" value="Pili subunits"/>
    <property type="match status" value="1"/>
</dbReference>
<dbReference type="NCBIfam" id="TIGR02532">
    <property type="entry name" value="IV_pilin_GFxxxE"/>
    <property type="match status" value="1"/>
</dbReference>
<evidence type="ECO:0000313" key="2">
    <source>
        <dbReference type="EMBL" id="TWU35313.1"/>
    </source>
</evidence>
<dbReference type="PANTHER" id="PTHR30093:SF2">
    <property type="entry name" value="TYPE II SECRETION SYSTEM PROTEIN H"/>
    <property type="match status" value="1"/>
</dbReference>
<dbReference type="Pfam" id="PF07963">
    <property type="entry name" value="N_methyl"/>
    <property type="match status" value="1"/>
</dbReference>
<reference evidence="2 3" key="1">
    <citation type="submission" date="2019-02" db="EMBL/GenBank/DDBJ databases">
        <title>Deep-cultivation of Planctomycetes and their phenomic and genomic characterization uncovers novel biology.</title>
        <authorList>
            <person name="Wiegand S."/>
            <person name="Jogler M."/>
            <person name="Boedeker C."/>
            <person name="Pinto D."/>
            <person name="Vollmers J."/>
            <person name="Rivas-Marin E."/>
            <person name="Kohn T."/>
            <person name="Peeters S.H."/>
            <person name="Heuer A."/>
            <person name="Rast P."/>
            <person name="Oberbeckmann S."/>
            <person name="Bunk B."/>
            <person name="Jeske O."/>
            <person name="Meyerdierks A."/>
            <person name="Storesund J.E."/>
            <person name="Kallscheuer N."/>
            <person name="Luecker S."/>
            <person name="Lage O.M."/>
            <person name="Pohl T."/>
            <person name="Merkel B.J."/>
            <person name="Hornburger P."/>
            <person name="Mueller R.-W."/>
            <person name="Bruemmer F."/>
            <person name="Labrenz M."/>
            <person name="Spormann A.M."/>
            <person name="Op Den Camp H."/>
            <person name="Overmann J."/>
            <person name="Amann R."/>
            <person name="Jetten M.S.M."/>
            <person name="Mascher T."/>
            <person name="Medema M.H."/>
            <person name="Devos D.P."/>
            <person name="Kaster A.-K."/>
            <person name="Ovreas L."/>
            <person name="Rohde M."/>
            <person name="Galperin M.Y."/>
            <person name="Jogler C."/>
        </authorList>
    </citation>
    <scope>NUCLEOTIDE SEQUENCE [LARGE SCALE GENOMIC DNA]</scope>
    <source>
        <strain evidence="2 3">Q31b</strain>
    </source>
</reference>
<proteinExistence type="predicted"/>
<evidence type="ECO:0000259" key="1">
    <source>
        <dbReference type="Pfam" id="PF07596"/>
    </source>
</evidence>
<sequence length="335" mass="36596">MIVRIKPFTRSSGFTLVELLVVIAIIGVLIALLLPAVQAAREAARRMSCSNNMRQIGIAMHNHHAAYNKLPPGSVAKAYPEVPYTPWTFYRWSSLAMLSPFLENSAAYEILDLSKPLYSVSLGVTPENIEGAKTLVPTFLCPSDQPRRLHPSFGPTNYAVCTGTGIGGGTPIDTDGAFYVNSETQLSDITDGTSNTLALSESLLGEAGNQNQRSETAYRFSFSAPLTDGACRTASTWNYTDPRGFSWANGEYRNALYNHYYTPNSPTADCMGVRIFGSPDIVYTPFGWKTARSHHTGGVNAMRADGSCMFISDQIDVSVWRALSTRRESDSIGDF</sequence>
<keyword evidence="3" id="KW-1185">Reference proteome</keyword>
<dbReference type="InterPro" id="IPR045584">
    <property type="entry name" value="Pilin-like"/>
</dbReference>
<dbReference type="PROSITE" id="PS00409">
    <property type="entry name" value="PROKAR_NTER_METHYL"/>
    <property type="match status" value="1"/>
</dbReference>
<accession>A0A5C6DDJ6</accession>
<dbReference type="AlphaFoldDB" id="A0A5C6DDJ6"/>
<feature type="domain" description="DUF1559" evidence="1">
    <location>
        <begin position="38"/>
        <end position="317"/>
    </location>
</feature>
<dbReference type="RefSeq" id="WP_146602491.1">
    <property type="nucleotide sequence ID" value="NZ_SJPY01000010.1"/>
</dbReference>
<dbReference type="OrthoDB" id="258404at2"/>
<gene>
    <name evidence="2" type="ORF">Q31b_54090</name>
</gene>